<feature type="compositionally biased region" description="Low complexity" evidence="1">
    <location>
        <begin position="397"/>
        <end position="406"/>
    </location>
</feature>
<feature type="compositionally biased region" description="Low complexity" evidence="1">
    <location>
        <begin position="232"/>
        <end position="247"/>
    </location>
</feature>
<evidence type="ECO:0000313" key="2">
    <source>
        <dbReference type="EMBL" id="KAK5091369.1"/>
    </source>
</evidence>
<comment type="caution">
    <text evidence="2">The sequence shown here is derived from an EMBL/GenBank/DDBJ whole genome shotgun (WGS) entry which is preliminary data.</text>
</comment>
<feature type="region of interest" description="Disordered" evidence="1">
    <location>
        <begin position="213"/>
        <end position="332"/>
    </location>
</feature>
<feature type="compositionally biased region" description="Basic and acidic residues" evidence="1">
    <location>
        <begin position="15"/>
        <end position="27"/>
    </location>
</feature>
<accession>A0AAN7T7S4</accession>
<evidence type="ECO:0000313" key="3">
    <source>
        <dbReference type="Proteomes" id="UP001309876"/>
    </source>
</evidence>
<feature type="region of interest" description="Disordered" evidence="1">
    <location>
        <begin position="46"/>
        <end position="196"/>
    </location>
</feature>
<feature type="compositionally biased region" description="Low complexity" evidence="1">
    <location>
        <begin position="307"/>
        <end position="324"/>
    </location>
</feature>
<feature type="region of interest" description="Disordered" evidence="1">
    <location>
        <begin position="1"/>
        <end position="27"/>
    </location>
</feature>
<proteinExistence type="predicted"/>
<evidence type="ECO:0000256" key="1">
    <source>
        <dbReference type="SAM" id="MobiDB-lite"/>
    </source>
</evidence>
<dbReference type="AlphaFoldDB" id="A0AAN7T7S4"/>
<dbReference type="Proteomes" id="UP001309876">
    <property type="component" value="Unassembled WGS sequence"/>
</dbReference>
<protein>
    <submittedName>
        <fullName evidence="2">Uncharacterized protein</fullName>
    </submittedName>
</protein>
<sequence>MSDFKGIMKGGWHPKGKDGGRESWRGDFKGINQVAGWMGKGKHAELQAANEHVSRPLATLKDPSSFGPPPKNVNYHGGAALPNEITPHREGLGAPLPQDHLSRTQSATAVPTAQEVEQSGRPSPPVLPYRADRTGLRTDNLPPPPVRAGGLRSSQSPAPTIQPRLPPRLPTRQNTRSPPAQEPPPPSYDVVTDQNATSPFINQAAVGRLGKAGVSVPGLGIGNQTETNPWANEGSQSQTSSTNQLSELHSRFAKVKSPSHDTTDIPTAPNAQANPPVETSLPSWQQSQSAFKTAQNMRMNPQSVTLADAQSAAQTASQAQRSASGFKEKHADKIANAQAKAKSWDQRYKVTSKINKFLDDQSDPNPAQQPPQSVPAGQQYQQPIHNPGIYTSHPQLSQNSAVVPQPVQSPPISELSASIARKPPPPPAPRKPANLQAPPPVPTGTKPNFG</sequence>
<dbReference type="EMBL" id="JAVRRJ010000001">
    <property type="protein sequence ID" value="KAK5091369.1"/>
    <property type="molecule type" value="Genomic_DNA"/>
</dbReference>
<name>A0AAN7T7S4_9EURO</name>
<feature type="compositionally biased region" description="Polar residues" evidence="1">
    <location>
        <begin position="375"/>
        <end position="384"/>
    </location>
</feature>
<reference evidence="2 3" key="1">
    <citation type="submission" date="2023-08" db="EMBL/GenBank/DDBJ databases">
        <title>Black Yeasts Isolated from many extreme environments.</title>
        <authorList>
            <person name="Coleine C."/>
            <person name="Stajich J.E."/>
            <person name="Selbmann L."/>
        </authorList>
    </citation>
    <scope>NUCLEOTIDE SEQUENCE [LARGE SCALE GENOMIC DNA]</scope>
    <source>
        <strain evidence="2 3">CCFEE 5910</strain>
    </source>
</reference>
<feature type="region of interest" description="Disordered" evidence="1">
    <location>
        <begin position="354"/>
        <end position="450"/>
    </location>
</feature>
<feature type="compositionally biased region" description="Polar residues" evidence="1">
    <location>
        <begin position="280"/>
        <end position="305"/>
    </location>
</feature>
<feature type="compositionally biased region" description="Low complexity" evidence="1">
    <location>
        <begin position="170"/>
        <end position="179"/>
    </location>
</feature>
<gene>
    <name evidence="2" type="ORF">LTR05_001552</name>
</gene>
<keyword evidence="3" id="KW-1185">Reference proteome</keyword>
<feature type="compositionally biased region" description="Polar residues" evidence="1">
    <location>
        <begin position="103"/>
        <end position="121"/>
    </location>
</feature>
<organism evidence="2 3">
    <name type="scientific">Lithohypha guttulata</name>
    <dbReference type="NCBI Taxonomy" id="1690604"/>
    <lineage>
        <taxon>Eukaryota</taxon>
        <taxon>Fungi</taxon>
        <taxon>Dikarya</taxon>
        <taxon>Ascomycota</taxon>
        <taxon>Pezizomycotina</taxon>
        <taxon>Eurotiomycetes</taxon>
        <taxon>Chaetothyriomycetidae</taxon>
        <taxon>Chaetothyriales</taxon>
        <taxon>Trichomeriaceae</taxon>
        <taxon>Lithohypha</taxon>
    </lineage>
</organism>